<evidence type="ECO:0000313" key="2">
    <source>
        <dbReference type="EMBL" id="KIA92341.1"/>
    </source>
</evidence>
<dbReference type="InterPro" id="IPR002059">
    <property type="entry name" value="CSP_DNA-bd"/>
</dbReference>
<dbReference type="SUPFAM" id="SSF50249">
    <property type="entry name" value="Nucleic acid-binding proteins"/>
    <property type="match status" value="1"/>
</dbReference>
<dbReference type="EMBL" id="JSYN01000020">
    <property type="protein sequence ID" value="KIA92341.1"/>
    <property type="molecule type" value="Genomic_DNA"/>
</dbReference>
<dbReference type="Pfam" id="PF00313">
    <property type="entry name" value="CSD"/>
    <property type="match status" value="1"/>
</dbReference>
<protein>
    <recommendedName>
        <fullName evidence="1">CSD domain-containing protein</fullName>
    </recommendedName>
</protein>
<proteinExistence type="predicted"/>
<comment type="caution">
    <text evidence="2">The sequence shown here is derived from an EMBL/GenBank/DDBJ whole genome shotgun (WGS) entry which is preliminary data.</text>
</comment>
<dbReference type="GO" id="GO:0003676">
    <property type="term" value="F:nucleic acid binding"/>
    <property type="evidence" value="ECO:0007669"/>
    <property type="project" value="InterPro"/>
</dbReference>
<dbReference type="AlphaFoldDB" id="A0A0C1D5M8"/>
<feature type="domain" description="CSD" evidence="1">
    <location>
        <begin position="1"/>
        <end position="62"/>
    </location>
</feature>
<dbReference type="OrthoDB" id="770094at2"/>
<keyword evidence="3" id="KW-1185">Reference proteome</keyword>
<dbReference type="Proteomes" id="UP000031246">
    <property type="component" value="Unassembled WGS sequence"/>
</dbReference>
<dbReference type="Gene3D" id="2.40.50.140">
    <property type="entry name" value="Nucleic acid-binding proteins"/>
    <property type="match status" value="1"/>
</dbReference>
<dbReference type="PROSITE" id="PS51857">
    <property type="entry name" value="CSD_2"/>
    <property type="match status" value="1"/>
</dbReference>
<dbReference type="InterPro" id="IPR012340">
    <property type="entry name" value="NA-bd_OB-fold"/>
</dbReference>
<evidence type="ECO:0000313" key="3">
    <source>
        <dbReference type="Proteomes" id="UP000031246"/>
    </source>
</evidence>
<sequence>MTGVITAYNKQRGFGLISQLMVAESIYFDISECKARGLYIGSSVEFDTQITKRGVVAKNITALVKNKPKMKACL</sequence>
<accession>A0A0C1D5M8</accession>
<reference evidence="2 3" key="1">
    <citation type="submission" date="2014-10" db="EMBL/GenBank/DDBJ databases">
        <title>Pedobacter Kyungheensis.</title>
        <authorList>
            <person name="Anderson B.M."/>
            <person name="Newman J.D."/>
        </authorList>
    </citation>
    <scope>NUCLEOTIDE SEQUENCE [LARGE SCALE GENOMIC DNA]</scope>
    <source>
        <strain evidence="2 3">KACC 16221</strain>
    </source>
</reference>
<name>A0A0C1D5M8_9SPHI</name>
<evidence type="ECO:0000259" key="1">
    <source>
        <dbReference type="PROSITE" id="PS51857"/>
    </source>
</evidence>
<gene>
    <name evidence="2" type="ORF">OC25_16805</name>
</gene>
<organism evidence="2 3">
    <name type="scientific">Pedobacter kyungheensis</name>
    <dbReference type="NCBI Taxonomy" id="1069985"/>
    <lineage>
        <taxon>Bacteria</taxon>
        <taxon>Pseudomonadati</taxon>
        <taxon>Bacteroidota</taxon>
        <taxon>Sphingobacteriia</taxon>
        <taxon>Sphingobacteriales</taxon>
        <taxon>Sphingobacteriaceae</taxon>
        <taxon>Pedobacter</taxon>
    </lineage>
</organism>
<dbReference type="RefSeq" id="WP_039478393.1">
    <property type="nucleotide sequence ID" value="NZ_JSYN01000020.1"/>
</dbReference>